<proteinExistence type="predicted"/>
<sequence>MKRTLIKVIDVCTSHQMEIHFVRQLSESGLIDIVVYKDEEFLDEEQLQPLEQYATWHYDLDINIQGIEVAQQLLLKIEQLQEEVNRLR</sequence>
<dbReference type="EMBL" id="FXAU01000002">
    <property type="protein sequence ID" value="SMG22568.1"/>
    <property type="molecule type" value="Genomic_DNA"/>
</dbReference>
<evidence type="ECO:0000313" key="1">
    <source>
        <dbReference type="EMBL" id="SMG22568.1"/>
    </source>
</evidence>
<accession>A0A1X7J6K2</accession>
<dbReference type="RefSeq" id="WP_085472282.1">
    <property type="nucleotide sequence ID" value="NZ_CP038029.1"/>
</dbReference>
<dbReference type="Proteomes" id="UP000192980">
    <property type="component" value="Unassembled WGS sequence"/>
</dbReference>
<dbReference type="STRING" id="561061.SAMN05660862_1435"/>
<keyword evidence="2" id="KW-1185">Reference proteome</keyword>
<gene>
    <name evidence="1" type="ORF">SAMN05660862_1435</name>
</gene>
<evidence type="ECO:0000313" key="2">
    <source>
        <dbReference type="Proteomes" id="UP000192980"/>
    </source>
</evidence>
<reference evidence="1 2" key="1">
    <citation type="submission" date="2017-04" db="EMBL/GenBank/DDBJ databases">
        <authorList>
            <person name="Afonso C.L."/>
            <person name="Miller P.J."/>
            <person name="Scott M.A."/>
            <person name="Spackman E."/>
            <person name="Goraichik I."/>
            <person name="Dimitrov K.M."/>
            <person name="Suarez D.L."/>
            <person name="Swayne D.E."/>
        </authorList>
    </citation>
    <scope>NUCLEOTIDE SEQUENCE [LARGE SCALE GENOMIC DNA]</scope>
    <source>
        <strain evidence="1 2">DSM 22418</strain>
    </source>
</reference>
<organism evidence="1 2">
    <name type="scientific">Sphingobacterium psychroaquaticum</name>
    <dbReference type="NCBI Taxonomy" id="561061"/>
    <lineage>
        <taxon>Bacteria</taxon>
        <taxon>Pseudomonadati</taxon>
        <taxon>Bacteroidota</taxon>
        <taxon>Sphingobacteriia</taxon>
        <taxon>Sphingobacteriales</taxon>
        <taxon>Sphingobacteriaceae</taxon>
        <taxon>Sphingobacterium</taxon>
    </lineage>
</organism>
<dbReference type="OrthoDB" id="1494789at2"/>
<name>A0A1X7J6K2_9SPHI</name>
<dbReference type="Pfam" id="PF13591">
    <property type="entry name" value="MerR_2"/>
    <property type="match status" value="1"/>
</dbReference>
<dbReference type="Gene3D" id="1.10.1660.10">
    <property type="match status" value="1"/>
</dbReference>
<protein>
    <submittedName>
        <fullName evidence="1">MerR HTH family regulatory protein</fullName>
    </submittedName>
</protein>
<dbReference type="AlphaFoldDB" id="A0A1X7J6K2"/>